<organism evidence="2 3">
    <name type="scientific">Thelonectria olida</name>
    <dbReference type="NCBI Taxonomy" id="1576542"/>
    <lineage>
        <taxon>Eukaryota</taxon>
        <taxon>Fungi</taxon>
        <taxon>Dikarya</taxon>
        <taxon>Ascomycota</taxon>
        <taxon>Pezizomycotina</taxon>
        <taxon>Sordariomycetes</taxon>
        <taxon>Hypocreomycetidae</taxon>
        <taxon>Hypocreales</taxon>
        <taxon>Nectriaceae</taxon>
        <taxon>Thelonectria</taxon>
    </lineage>
</organism>
<accession>A0A9P9AGS0</accession>
<dbReference type="AlphaFoldDB" id="A0A9P9AGS0"/>
<protein>
    <recommendedName>
        <fullName evidence="4">Fucose-specific lectin</fullName>
    </recommendedName>
</protein>
<evidence type="ECO:0000313" key="3">
    <source>
        <dbReference type="Proteomes" id="UP000777438"/>
    </source>
</evidence>
<sequence>MHVLSPEPDLVPLLLLICLILVCILCTSCLILAILVIRLSIHAQQIPHAKVEGNKKEVKEEVKKTIKKLGEPVQGLLHSAQDHLKQKHHLTQQSISPFLQPSSAMSALSHTQHLVAIATPEANTILFQVDKDYNLCFYESSTPDETENEKYDFKTLKVDGGVIKVNERLPVIAAVAFSLQSYCNGEAQVRLYYVSRDGKFLRELQRAGGVKGKWKHGEKFNNKNYRIAEGSGLTANVFQVKPGAFAVKVYYQESNDDIFADVIYNIVGSNEWSTRPNVTEA</sequence>
<keyword evidence="1" id="KW-1133">Transmembrane helix</keyword>
<dbReference type="Gene3D" id="2.120.10.70">
    <property type="entry name" value="Fucose-specific lectin"/>
    <property type="match status" value="1"/>
</dbReference>
<evidence type="ECO:0000256" key="1">
    <source>
        <dbReference type="SAM" id="Phobius"/>
    </source>
</evidence>
<feature type="transmembrane region" description="Helical" evidence="1">
    <location>
        <begin position="12"/>
        <end position="37"/>
    </location>
</feature>
<gene>
    <name evidence="2" type="ORF">B0T10DRAFT_594972</name>
</gene>
<dbReference type="Proteomes" id="UP000777438">
    <property type="component" value="Unassembled WGS sequence"/>
</dbReference>
<keyword evidence="3" id="KW-1185">Reference proteome</keyword>
<dbReference type="OrthoDB" id="4977986at2759"/>
<evidence type="ECO:0008006" key="4">
    <source>
        <dbReference type="Google" id="ProtNLM"/>
    </source>
</evidence>
<evidence type="ECO:0000313" key="2">
    <source>
        <dbReference type="EMBL" id="KAH6869142.1"/>
    </source>
</evidence>
<name>A0A9P9AGS0_9HYPO</name>
<keyword evidence="1" id="KW-0472">Membrane</keyword>
<reference evidence="2 3" key="1">
    <citation type="journal article" date="2021" name="Nat. Commun.">
        <title>Genetic determinants of endophytism in the Arabidopsis root mycobiome.</title>
        <authorList>
            <person name="Mesny F."/>
            <person name="Miyauchi S."/>
            <person name="Thiergart T."/>
            <person name="Pickel B."/>
            <person name="Atanasova L."/>
            <person name="Karlsson M."/>
            <person name="Huettel B."/>
            <person name="Barry K.W."/>
            <person name="Haridas S."/>
            <person name="Chen C."/>
            <person name="Bauer D."/>
            <person name="Andreopoulos W."/>
            <person name="Pangilinan J."/>
            <person name="LaButti K."/>
            <person name="Riley R."/>
            <person name="Lipzen A."/>
            <person name="Clum A."/>
            <person name="Drula E."/>
            <person name="Henrissat B."/>
            <person name="Kohler A."/>
            <person name="Grigoriev I.V."/>
            <person name="Martin F.M."/>
            <person name="Hacquard S."/>
        </authorList>
    </citation>
    <scope>NUCLEOTIDE SEQUENCE [LARGE SCALE GENOMIC DNA]</scope>
    <source>
        <strain evidence="2 3">MPI-CAGE-CH-0241</strain>
    </source>
</reference>
<keyword evidence="1" id="KW-0812">Transmembrane</keyword>
<proteinExistence type="predicted"/>
<dbReference type="EMBL" id="JAGPYM010000079">
    <property type="protein sequence ID" value="KAH6869142.1"/>
    <property type="molecule type" value="Genomic_DNA"/>
</dbReference>
<comment type="caution">
    <text evidence="2">The sequence shown here is derived from an EMBL/GenBank/DDBJ whole genome shotgun (WGS) entry which is preliminary data.</text>
</comment>